<name>A0A150LBN2_9BACI</name>
<proteinExistence type="inferred from homology"/>
<dbReference type="STRING" id="301148.B4135_3700"/>
<dbReference type="InterPro" id="IPR032819">
    <property type="entry name" value="TruB_C"/>
</dbReference>
<dbReference type="Gene3D" id="3.30.2350.10">
    <property type="entry name" value="Pseudouridine synthase"/>
    <property type="match status" value="1"/>
</dbReference>
<dbReference type="EC" id="5.4.99.25" evidence="5"/>
<comment type="function">
    <text evidence="5">Responsible for synthesis of pseudouridine from uracil-55 in the psi GC loop of transfer RNAs.</text>
</comment>
<feature type="domain" description="tRNA pseudouridylate synthase B C-terminal" evidence="7">
    <location>
        <begin position="179"/>
        <end position="237"/>
    </location>
</feature>
<dbReference type="CDD" id="cd02573">
    <property type="entry name" value="PseudoU_synth_EcTruB"/>
    <property type="match status" value="1"/>
</dbReference>
<keyword evidence="3 5" id="KW-0819">tRNA processing</keyword>
<dbReference type="Proteomes" id="UP000075683">
    <property type="component" value="Unassembled WGS sequence"/>
</dbReference>
<evidence type="ECO:0000256" key="2">
    <source>
        <dbReference type="ARBA" id="ARBA00005642"/>
    </source>
</evidence>
<gene>
    <name evidence="5" type="primary">truB</name>
    <name evidence="8" type="ORF">B4135_3700</name>
</gene>
<evidence type="ECO:0000256" key="5">
    <source>
        <dbReference type="HAMAP-Rule" id="MF_01080"/>
    </source>
</evidence>
<keyword evidence="8" id="KW-0456">Lyase</keyword>
<dbReference type="InterPro" id="IPR020103">
    <property type="entry name" value="PsdUridine_synth_cat_dom_sf"/>
</dbReference>
<dbReference type="PATRIC" id="fig|301148.3.peg.1747"/>
<dbReference type="NCBIfam" id="TIGR00431">
    <property type="entry name" value="TruB"/>
    <property type="match status" value="1"/>
</dbReference>
<dbReference type="FunFam" id="3.30.2350.10:FF:000011">
    <property type="entry name" value="tRNA pseudouridine synthase B"/>
    <property type="match status" value="1"/>
</dbReference>
<evidence type="ECO:0000313" key="9">
    <source>
        <dbReference type="Proteomes" id="UP000075683"/>
    </source>
</evidence>
<feature type="active site" description="Nucleophile" evidence="5">
    <location>
        <position position="38"/>
    </location>
</feature>
<feature type="domain" description="Pseudouridine synthase II N-terminal" evidence="6">
    <location>
        <begin position="23"/>
        <end position="178"/>
    </location>
</feature>
<reference evidence="8 9" key="1">
    <citation type="submission" date="2016-01" db="EMBL/GenBank/DDBJ databases">
        <title>Draft Genome Sequences of Seven Thermophilic Sporeformers Isolated from Foods.</title>
        <authorList>
            <person name="Berendsen E.M."/>
            <person name="Wells-Bennik M.H."/>
            <person name="Krawcyk A.O."/>
            <person name="De Jong A."/>
            <person name="Holsappel S."/>
            <person name="Eijlander R.T."/>
            <person name="Kuipers O.P."/>
        </authorList>
    </citation>
    <scope>NUCLEOTIDE SEQUENCE [LARGE SCALE GENOMIC DNA]</scope>
    <source>
        <strain evidence="8 9">B4135</strain>
    </source>
</reference>
<dbReference type="InterPro" id="IPR002501">
    <property type="entry name" value="PsdUridine_synth_N"/>
</dbReference>
<comment type="similarity">
    <text evidence="2 5">Belongs to the pseudouridine synthase TruB family. Type 1 subfamily.</text>
</comment>
<organism evidence="8 9">
    <name type="scientific">Caldibacillus debilis</name>
    <dbReference type="NCBI Taxonomy" id="301148"/>
    <lineage>
        <taxon>Bacteria</taxon>
        <taxon>Bacillati</taxon>
        <taxon>Bacillota</taxon>
        <taxon>Bacilli</taxon>
        <taxon>Bacillales</taxon>
        <taxon>Bacillaceae</taxon>
        <taxon>Caldibacillus</taxon>
    </lineage>
</organism>
<dbReference type="GO" id="GO:0160148">
    <property type="term" value="F:tRNA pseudouridine(55) synthase activity"/>
    <property type="evidence" value="ECO:0007669"/>
    <property type="project" value="UniProtKB-EC"/>
</dbReference>
<dbReference type="RefSeq" id="WP_061569913.1">
    <property type="nucleotide sequence ID" value="NZ_LQYT01000130.1"/>
</dbReference>
<dbReference type="GO" id="GO:0016829">
    <property type="term" value="F:lyase activity"/>
    <property type="evidence" value="ECO:0007669"/>
    <property type="project" value="UniProtKB-KW"/>
</dbReference>
<comment type="caution">
    <text evidence="8">The sequence shown here is derived from an EMBL/GenBank/DDBJ whole genome shotgun (WGS) entry which is preliminary data.</text>
</comment>
<evidence type="ECO:0000256" key="4">
    <source>
        <dbReference type="ARBA" id="ARBA00023235"/>
    </source>
</evidence>
<dbReference type="GO" id="GO:1990481">
    <property type="term" value="P:mRNA pseudouridine synthesis"/>
    <property type="evidence" value="ECO:0007669"/>
    <property type="project" value="TreeGrafter"/>
</dbReference>
<comment type="catalytic activity">
    <reaction evidence="1 5">
        <text>uridine(55) in tRNA = pseudouridine(55) in tRNA</text>
        <dbReference type="Rhea" id="RHEA:42532"/>
        <dbReference type="Rhea" id="RHEA-COMP:10101"/>
        <dbReference type="Rhea" id="RHEA-COMP:10102"/>
        <dbReference type="ChEBI" id="CHEBI:65314"/>
        <dbReference type="ChEBI" id="CHEBI:65315"/>
        <dbReference type="EC" id="5.4.99.25"/>
    </reaction>
</comment>
<dbReference type="GO" id="GO:0003723">
    <property type="term" value="F:RNA binding"/>
    <property type="evidence" value="ECO:0007669"/>
    <property type="project" value="InterPro"/>
</dbReference>
<dbReference type="InterPro" id="IPR014780">
    <property type="entry name" value="tRNA_psdUridine_synth_TruB"/>
</dbReference>
<dbReference type="SUPFAM" id="SSF55120">
    <property type="entry name" value="Pseudouridine synthase"/>
    <property type="match status" value="1"/>
</dbReference>
<evidence type="ECO:0000313" key="8">
    <source>
        <dbReference type="EMBL" id="KYD09376.1"/>
    </source>
</evidence>
<protein>
    <recommendedName>
        <fullName evidence="5">tRNA pseudouridine synthase B</fullName>
        <ecNumber evidence="5">5.4.99.25</ecNumber>
    </recommendedName>
    <alternativeName>
        <fullName evidence="5">tRNA pseudouridine(55) synthase</fullName>
        <shortName evidence="5">Psi55 synthase</shortName>
    </alternativeName>
    <alternativeName>
        <fullName evidence="5">tRNA pseudouridylate synthase</fullName>
    </alternativeName>
    <alternativeName>
        <fullName evidence="5">tRNA-uridine isomerase</fullName>
    </alternativeName>
</protein>
<evidence type="ECO:0000259" key="6">
    <source>
        <dbReference type="Pfam" id="PF01509"/>
    </source>
</evidence>
<evidence type="ECO:0000259" key="7">
    <source>
        <dbReference type="Pfam" id="PF16198"/>
    </source>
</evidence>
<dbReference type="GO" id="GO:0031119">
    <property type="term" value="P:tRNA pseudouridine synthesis"/>
    <property type="evidence" value="ECO:0007669"/>
    <property type="project" value="UniProtKB-UniRule"/>
</dbReference>
<dbReference type="PANTHER" id="PTHR13767">
    <property type="entry name" value="TRNA-PSEUDOURIDINE SYNTHASE"/>
    <property type="match status" value="1"/>
</dbReference>
<accession>A0A150LBN2</accession>
<dbReference type="PANTHER" id="PTHR13767:SF2">
    <property type="entry name" value="PSEUDOURIDYLATE SYNTHASE TRUB1"/>
    <property type="match status" value="1"/>
</dbReference>
<evidence type="ECO:0000256" key="1">
    <source>
        <dbReference type="ARBA" id="ARBA00000385"/>
    </source>
</evidence>
<dbReference type="Pfam" id="PF01509">
    <property type="entry name" value="TruB_N"/>
    <property type="match status" value="1"/>
</dbReference>
<evidence type="ECO:0000256" key="3">
    <source>
        <dbReference type="ARBA" id="ARBA00022694"/>
    </source>
</evidence>
<sequence>MHGIIPLWKPEGMTSHACVLKIRRLLKIKKAGHTGTLDPNVSGVLPVCVGEATKIVRYLQDSGKTYVATVTLGVATTTEDAEGEVVEEKKVERTISRGELLEVLRAHTGEIVQTPPMYSAVKVNGKRLYEYAREGIPVERPSRKVVIHELTLLDDREEFSGNPLSFSIRVACGKGTYIRTLAVSIGEKLGYPAHMSALTRISAAGIHRDACFTFEEIEAAVEEGRAEKILLPVEDVLSELPKYQIHDTLANRVKNGALLATPEHLQGEEGPVAVWWRGRIVAVYRKHSGRPGMLKPERVFAFDEIFNR</sequence>
<dbReference type="Pfam" id="PF16198">
    <property type="entry name" value="TruB_C_2"/>
    <property type="match status" value="1"/>
</dbReference>
<dbReference type="EMBL" id="LQYT01000130">
    <property type="protein sequence ID" value="KYD09376.1"/>
    <property type="molecule type" value="Genomic_DNA"/>
</dbReference>
<dbReference type="AlphaFoldDB" id="A0A150LBN2"/>
<dbReference type="OrthoDB" id="9802309at2"/>
<keyword evidence="4 5" id="KW-0413">Isomerase</keyword>
<dbReference type="HAMAP" id="MF_01080">
    <property type="entry name" value="TruB_bact"/>
    <property type="match status" value="1"/>
</dbReference>